<keyword evidence="3" id="KW-1185">Reference proteome</keyword>
<organism evidence="2 3">
    <name type="scientific">Hyaloscypha hepaticicola</name>
    <dbReference type="NCBI Taxonomy" id="2082293"/>
    <lineage>
        <taxon>Eukaryota</taxon>
        <taxon>Fungi</taxon>
        <taxon>Dikarya</taxon>
        <taxon>Ascomycota</taxon>
        <taxon>Pezizomycotina</taxon>
        <taxon>Leotiomycetes</taxon>
        <taxon>Helotiales</taxon>
        <taxon>Hyaloscyphaceae</taxon>
        <taxon>Hyaloscypha</taxon>
    </lineage>
</organism>
<dbReference type="Proteomes" id="UP000235672">
    <property type="component" value="Unassembled WGS sequence"/>
</dbReference>
<dbReference type="CDD" id="cd18186">
    <property type="entry name" value="BTB_POZ_ZBTB_KLHL-like"/>
    <property type="match status" value="1"/>
</dbReference>
<evidence type="ECO:0000313" key="2">
    <source>
        <dbReference type="EMBL" id="PMD21269.1"/>
    </source>
</evidence>
<evidence type="ECO:0000259" key="1">
    <source>
        <dbReference type="PROSITE" id="PS50097"/>
    </source>
</evidence>
<reference evidence="2 3" key="1">
    <citation type="submission" date="2016-05" db="EMBL/GenBank/DDBJ databases">
        <title>A degradative enzymes factory behind the ericoid mycorrhizal symbiosis.</title>
        <authorList>
            <consortium name="DOE Joint Genome Institute"/>
            <person name="Martino E."/>
            <person name="Morin E."/>
            <person name="Grelet G."/>
            <person name="Kuo A."/>
            <person name="Kohler A."/>
            <person name="Daghino S."/>
            <person name="Barry K."/>
            <person name="Choi C."/>
            <person name="Cichocki N."/>
            <person name="Clum A."/>
            <person name="Copeland A."/>
            <person name="Hainaut M."/>
            <person name="Haridas S."/>
            <person name="Labutti K."/>
            <person name="Lindquist E."/>
            <person name="Lipzen A."/>
            <person name="Khouja H.-R."/>
            <person name="Murat C."/>
            <person name="Ohm R."/>
            <person name="Olson A."/>
            <person name="Spatafora J."/>
            <person name="Veneault-Fourrey C."/>
            <person name="Henrissat B."/>
            <person name="Grigoriev I."/>
            <person name="Martin F."/>
            <person name="Perotto S."/>
        </authorList>
    </citation>
    <scope>NUCLEOTIDE SEQUENCE [LARGE SCALE GENOMIC DNA]</scope>
    <source>
        <strain evidence="2 3">UAMH 7357</strain>
    </source>
</reference>
<dbReference type="PANTHER" id="PTHR47843">
    <property type="entry name" value="BTB DOMAIN-CONTAINING PROTEIN-RELATED"/>
    <property type="match status" value="1"/>
</dbReference>
<dbReference type="PROSITE" id="PS50097">
    <property type="entry name" value="BTB"/>
    <property type="match status" value="1"/>
</dbReference>
<protein>
    <recommendedName>
        <fullName evidence="1">BTB domain-containing protein</fullName>
    </recommendedName>
</protein>
<evidence type="ECO:0000313" key="3">
    <source>
        <dbReference type="Proteomes" id="UP000235672"/>
    </source>
</evidence>
<dbReference type="STRING" id="1745343.A0A2J6Q4T2"/>
<dbReference type="SUPFAM" id="SSF54695">
    <property type="entry name" value="POZ domain"/>
    <property type="match status" value="1"/>
</dbReference>
<proteinExistence type="predicted"/>
<feature type="domain" description="BTB" evidence="1">
    <location>
        <begin position="7"/>
        <end position="75"/>
    </location>
</feature>
<name>A0A2J6Q4T2_9HELO</name>
<dbReference type="Pfam" id="PF00651">
    <property type="entry name" value="BTB"/>
    <property type="match status" value="1"/>
</dbReference>
<accession>A0A2J6Q4T2</accession>
<dbReference type="AlphaFoldDB" id="A0A2J6Q4T2"/>
<dbReference type="Gene3D" id="3.30.710.10">
    <property type="entry name" value="Potassium Channel Kv1.1, Chain A"/>
    <property type="match status" value="1"/>
</dbReference>
<dbReference type="InterPro" id="IPR000210">
    <property type="entry name" value="BTB/POZ_dom"/>
</dbReference>
<dbReference type="InterPro" id="IPR011333">
    <property type="entry name" value="SKP1/BTB/POZ_sf"/>
</dbReference>
<dbReference type="OrthoDB" id="6359816at2759"/>
<dbReference type="EMBL" id="KZ613482">
    <property type="protein sequence ID" value="PMD21269.1"/>
    <property type="molecule type" value="Genomic_DNA"/>
</dbReference>
<gene>
    <name evidence="2" type="ORF">NA56DRAFT_572669</name>
</gene>
<sequence length="225" mass="25558">MIGNDMVDIYVGPEKEHFHVHRAAICGKIPYFEKMFKDGGFAESYTKSATFPEDDPESFDLLLGWVYQGSIKVPAVRTDDRGDPELSWKPNSLYKLAEKICLSQLQGQVVDTLRDFDRQTYCLSCTKTILNAYSETRKKSGLHRYYAQSLAFILVQGKTCSTWTVNELTEAMSKEVELTRDVLTILRDSGGNVKDPVNEPDCKFHCHADGEPCYKDINKNDYDGK</sequence>